<evidence type="ECO:0000313" key="2">
    <source>
        <dbReference type="EMBL" id="RKE55905.1"/>
    </source>
</evidence>
<protein>
    <submittedName>
        <fullName evidence="2">Uncharacterized protein</fullName>
    </submittedName>
</protein>
<keyword evidence="3" id="KW-1185">Reference proteome</keyword>
<proteinExistence type="predicted"/>
<feature type="transmembrane region" description="Helical" evidence="1">
    <location>
        <begin position="7"/>
        <end position="26"/>
    </location>
</feature>
<gene>
    <name evidence="2" type="ORF">DFQ12_0745</name>
</gene>
<reference evidence="2 3" key="1">
    <citation type="submission" date="2018-09" db="EMBL/GenBank/DDBJ databases">
        <title>Genomic Encyclopedia of Type Strains, Phase III (KMG-III): the genomes of soil and plant-associated and newly described type strains.</title>
        <authorList>
            <person name="Whitman W."/>
        </authorList>
    </citation>
    <scope>NUCLEOTIDE SEQUENCE [LARGE SCALE GENOMIC DNA]</scope>
    <source>
        <strain evidence="2 3">CECT 7938</strain>
    </source>
</reference>
<organism evidence="2 3">
    <name type="scientific">Sphingobacterium detergens</name>
    <dbReference type="NCBI Taxonomy" id="1145106"/>
    <lineage>
        <taxon>Bacteria</taxon>
        <taxon>Pseudomonadati</taxon>
        <taxon>Bacteroidota</taxon>
        <taxon>Sphingobacteriia</taxon>
        <taxon>Sphingobacteriales</taxon>
        <taxon>Sphingobacteriaceae</taxon>
        <taxon>Sphingobacterium</taxon>
    </lineage>
</organism>
<keyword evidence="1" id="KW-1133">Transmembrane helix</keyword>
<evidence type="ECO:0000313" key="3">
    <source>
        <dbReference type="Proteomes" id="UP000286246"/>
    </source>
</evidence>
<accession>A0A420BGW5</accession>
<keyword evidence="1" id="KW-0812">Transmembrane</keyword>
<dbReference type="Proteomes" id="UP000286246">
    <property type="component" value="Unassembled WGS sequence"/>
</dbReference>
<sequence length="69" mass="7625">MQIIRIFIYNYLAVTVCSVIGIPSIIDGTLLAVVASMLWRAGGMFLTVFTDFLPVQPSLKVNNLFGDPY</sequence>
<evidence type="ECO:0000256" key="1">
    <source>
        <dbReference type="SAM" id="Phobius"/>
    </source>
</evidence>
<dbReference type="EMBL" id="RAPY01000001">
    <property type="protein sequence ID" value="RKE55905.1"/>
    <property type="molecule type" value="Genomic_DNA"/>
</dbReference>
<dbReference type="AlphaFoldDB" id="A0A420BGW5"/>
<comment type="caution">
    <text evidence="2">The sequence shown here is derived from an EMBL/GenBank/DDBJ whole genome shotgun (WGS) entry which is preliminary data.</text>
</comment>
<name>A0A420BGW5_SPHD1</name>
<keyword evidence="1" id="KW-0472">Membrane</keyword>